<evidence type="ECO:0000313" key="1">
    <source>
        <dbReference type="EMBL" id="PVD29161.1"/>
    </source>
</evidence>
<reference evidence="1 2" key="1">
    <citation type="submission" date="2018-04" db="EMBL/GenBank/DDBJ databases">
        <title>The genome of golden apple snail Pomacea canaliculata provides insight into stress tolerance and invasive adaptation.</title>
        <authorList>
            <person name="Liu C."/>
            <person name="Liu B."/>
            <person name="Ren Y."/>
            <person name="Zhang Y."/>
            <person name="Wang H."/>
            <person name="Li S."/>
            <person name="Jiang F."/>
            <person name="Yin L."/>
            <person name="Zhang G."/>
            <person name="Qian W."/>
            <person name="Fan W."/>
        </authorList>
    </citation>
    <scope>NUCLEOTIDE SEQUENCE [LARGE SCALE GENOMIC DNA]</scope>
    <source>
        <strain evidence="1">SZHN2017</strain>
        <tissue evidence="1">Muscle</tissue>
    </source>
</reference>
<sequence>MGCLAGAVGVEGRKELQPSAMESKARGRIDTGTANVLHQSAFMMPAAAATVGLDDWEGGEDVCSRPDFSFLRVQMQAADDADNDEALTVNKMKC</sequence>
<dbReference type="EMBL" id="PZQS01000006">
    <property type="protein sequence ID" value="PVD29161.1"/>
    <property type="molecule type" value="Genomic_DNA"/>
</dbReference>
<organism evidence="1 2">
    <name type="scientific">Pomacea canaliculata</name>
    <name type="common">Golden apple snail</name>
    <dbReference type="NCBI Taxonomy" id="400727"/>
    <lineage>
        <taxon>Eukaryota</taxon>
        <taxon>Metazoa</taxon>
        <taxon>Spiralia</taxon>
        <taxon>Lophotrochozoa</taxon>
        <taxon>Mollusca</taxon>
        <taxon>Gastropoda</taxon>
        <taxon>Caenogastropoda</taxon>
        <taxon>Architaenioglossa</taxon>
        <taxon>Ampullarioidea</taxon>
        <taxon>Ampullariidae</taxon>
        <taxon>Pomacea</taxon>
    </lineage>
</organism>
<protein>
    <submittedName>
        <fullName evidence="1">Uncharacterized protein</fullName>
    </submittedName>
</protein>
<name>A0A2T7P6X6_POMCA</name>
<dbReference type="Proteomes" id="UP000245119">
    <property type="component" value="Linkage Group LG6"/>
</dbReference>
<accession>A0A2T7P6X6</accession>
<comment type="caution">
    <text evidence="1">The sequence shown here is derived from an EMBL/GenBank/DDBJ whole genome shotgun (WGS) entry which is preliminary data.</text>
</comment>
<proteinExistence type="predicted"/>
<evidence type="ECO:0000313" key="2">
    <source>
        <dbReference type="Proteomes" id="UP000245119"/>
    </source>
</evidence>
<keyword evidence="2" id="KW-1185">Reference proteome</keyword>
<dbReference type="AlphaFoldDB" id="A0A2T7P6X6"/>
<gene>
    <name evidence="1" type="ORF">C0Q70_11758</name>
</gene>